<name>A0AAD8WHQ9_LOLMU</name>
<dbReference type="InterPro" id="IPR015345">
    <property type="entry name" value="Cytokinin_DH_FAD/cytokin-bd"/>
</dbReference>
<comment type="catalytic activity">
    <reaction evidence="8">
        <text>N(6)-dimethylallyladenine + A + H2O = 3-methyl-2-butenal + adenine + AH2</text>
        <dbReference type="Rhea" id="RHEA:13625"/>
        <dbReference type="ChEBI" id="CHEBI:13193"/>
        <dbReference type="ChEBI" id="CHEBI:15377"/>
        <dbReference type="ChEBI" id="CHEBI:15825"/>
        <dbReference type="ChEBI" id="CHEBI:16708"/>
        <dbReference type="ChEBI" id="CHEBI:17499"/>
        <dbReference type="ChEBI" id="CHEBI:17660"/>
        <dbReference type="EC" id="1.5.99.12"/>
    </reaction>
</comment>
<dbReference type="SUPFAM" id="SSF55103">
    <property type="entry name" value="FAD-linked oxidases, C-terminal domain"/>
    <property type="match status" value="1"/>
</dbReference>
<dbReference type="Pfam" id="PF01565">
    <property type="entry name" value="FAD_binding_4"/>
    <property type="match status" value="1"/>
</dbReference>
<dbReference type="InterPro" id="IPR016169">
    <property type="entry name" value="FAD-bd_PCMH_sub2"/>
</dbReference>
<dbReference type="SUPFAM" id="SSF56176">
    <property type="entry name" value="FAD-binding/transporter-associated domain-like"/>
    <property type="match status" value="1"/>
</dbReference>
<dbReference type="InterPro" id="IPR006094">
    <property type="entry name" value="Oxid_FAD_bind_N"/>
</dbReference>
<evidence type="ECO:0000313" key="11">
    <source>
        <dbReference type="Proteomes" id="UP001231189"/>
    </source>
</evidence>
<comment type="cofactor">
    <cofactor evidence="1">
        <name>FAD</name>
        <dbReference type="ChEBI" id="CHEBI:57692"/>
    </cofactor>
</comment>
<evidence type="ECO:0000256" key="5">
    <source>
        <dbReference type="ARBA" id="ARBA00022630"/>
    </source>
</evidence>
<dbReference type="GO" id="GO:0009690">
    <property type="term" value="P:cytokinin metabolic process"/>
    <property type="evidence" value="ECO:0007669"/>
    <property type="project" value="InterPro"/>
</dbReference>
<keyword evidence="5" id="KW-0285">Flavoprotein</keyword>
<dbReference type="EMBL" id="JAUUTY010000003">
    <property type="protein sequence ID" value="KAK1662739.1"/>
    <property type="molecule type" value="Genomic_DNA"/>
</dbReference>
<dbReference type="InterPro" id="IPR016166">
    <property type="entry name" value="FAD-bd_PCMH"/>
</dbReference>
<dbReference type="Pfam" id="PF09265">
    <property type="entry name" value="Cytokin-bind"/>
    <property type="match status" value="1"/>
</dbReference>
<reference evidence="10" key="1">
    <citation type="submission" date="2023-07" db="EMBL/GenBank/DDBJ databases">
        <title>A chromosome-level genome assembly of Lolium multiflorum.</title>
        <authorList>
            <person name="Chen Y."/>
            <person name="Copetti D."/>
            <person name="Kolliker R."/>
            <person name="Studer B."/>
        </authorList>
    </citation>
    <scope>NUCLEOTIDE SEQUENCE</scope>
    <source>
        <strain evidence="10">02402/16</strain>
        <tissue evidence="10">Leaf</tissue>
    </source>
</reference>
<dbReference type="GO" id="GO:0019139">
    <property type="term" value="F:cytokinin dehydrogenase activity"/>
    <property type="evidence" value="ECO:0007669"/>
    <property type="project" value="UniProtKB-EC"/>
</dbReference>
<dbReference type="PANTHER" id="PTHR13878">
    <property type="entry name" value="GULONOLACTONE OXIDASE"/>
    <property type="match status" value="1"/>
</dbReference>
<evidence type="ECO:0000256" key="2">
    <source>
        <dbReference type="ARBA" id="ARBA00005466"/>
    </source>
</evidence>
<accession>A0AAD8WHQ9</accession>
<protein>
    <recommendedName>
        <fullName evidence="4">cytokinin dehydrogenase</fullName>
        <ecNumber evidence="4">1.5.99.12</ecNumber>
    </recommendedName>
</protein>
<evidence type="ECO:0000256" key="1">
    <source>
        <dbReference type="ARBA" id="ARBA00001974"/>
    </source>
</evidence>
<sequence>MSVDVGVPAAVLYPSCPDDIAALLRASSARPSPFPVSARGCGHSIRGQASAARGVVVDMPSLGRLAAGPATRLSVSVEGRYIDAGGEQLWVDVLNASLAHGLTPRSWTDYLHLTVGGTLSNAGISGQAFRHGPQISNVQELDVITGLGEKVTCSKEKNRDLFDAVLGGLGQFGVITRARIPLVPAPARARWVRLLYTDAAALTKDQERLIDIDVEIDTGAVSGLMDYVEGSVLADQGLAGSWRSSFFSEADAARVAALAKEAGGVLYCLEGALYYGGAAGSERDVDKRLDLLLQELRYERGFGFVQDVSYAGFLDRVRDGELKLRAAGLWEVPHPWLNLFLPRSHVLDFAAGVFHGILRQGTTGASGPVLIYPMNRNRWDGEASAVFPEEEDVFYTVGILRSSLPASSDGSQLLRRLEEQNEEIMRFCEDAGMACVQYLPYYAGQSGWEKKHFGPNRWDRFVERKRKYDPKAILSRGQRIFTSPLPLA</sequence>
<dbReference type="Gene3D" id="3.40.462.10">
    <property type="entry name" value="FAD-linked oxidases, C-terminal domain"/>
    <property type="match status" value="1"/>
</dbReference>
<dbReference type="PROSITE" id="PS51387">
    <property type="entry name" value="FAD_PCMH"/>
    <property type="match status" value="1"/>
</dbReference>
<proteinExistence type="inferred from homology"/>
<evidence type="ECO:0000313" key="10">
    <source>
        <dbReference type="EMBL" id="KAK1662739.1"/>
    </source>
</evidence>
<dbReference type="InterPro" id="IPR016170">
    <property type="entry name" value="Cytok_DH_C_sf"/>
</dbReference>
<organism evidence="10 11">
    <name type="scientific">Lolium multiflorum</name>
    <name type="common">Italian ryegrass</name>
    <name type="synonym">Lolium perenne subsp. multiflorum</name>
    <dbReference type="NCBI Taxonomy" id="4521"/>
    <lineage>
        <taxon>Eukaryota</taxon>
        <taxon>Viridiplantae</taxon>
        <taxon>Streptophyta</taxon>
        <taxon>Embryophyta</taxon>
        <taxon>Tracheophyta</taxon>
        <taxon>Spermatophyta</taxon>
        <taxon>Magnoliopsida</taxon>
        <taxon>Liliopsida</taxon>
        <taxon>Poales</taxon>
        <taxon>Poaceae</taxon>
        <taxon>BOP clade</taxon>
        <taxon>Pooideae</taxon>
        <taxon>Poodae</taxon>
        <taxon>Poeae</taxon>
        <taxon>Poeae Chloroplast Group 2 (Poeae type)</taxon>
        <taxon>Loliodinae</taxon>
        <taxon>Loliinae</taxon>
        <taxon>Lolium</taxon>
    </lineage>
</organism>
<evidence type="ECO:0000259" key="9">
    <source>
        <dbReference type="PROSITE" id="PS51387"/>
    </source>
</evidence>
<keyword evidence="11" id="KW-1185">Reference proteome</keyword>
<dbReference type="InterPro" id="IPR016164">
    <property type="entry name" value="FAD-linked_Oxase-like_C"/>
</dbReference>
<dbReference type="InterPro" id="IPR016167">
    <property type="entry name" value="FAD-bd_PCMH_sub1"/>
</dbReference>
<evidence type="ECO:0000256" key="6">
    <source>
        <dbReference type="ARBA" id="ARBA00022827"/>
    </source>
</evidence>
<dbReference type="AlphaFoldDB" id="A0AAD8WHQ9"/>
<keyword evidence="7" id="KW-0560">Oxidoreductase</keyword>
<evidence type="ECO:0000256" key="7">
    <source>
        <dbReference type="ARBA" id="ARBA00023002"/>
    </source>
</evidence>
<evidence type="ECO:0000256" key="8">
    <source>
        <dbReference type="ARBA" id="ARBA00048224"/>
    </source>
</evidence>
<comment type="similarity">
    <text evidence="2">Belongs to the oxygen-dependent FAD-linked oxidoreductase family.</text>
</comment>
<evidence type="ECO:0000256" key="3">
    <source>
        <dbReference type="ARBA" id="ARBA00011245"/>
    </source>
</evidence>
<dbReference type="Gene3D" id="3.30.465.10">
    <property type="match status" value="1"/>
</dbReference>
<dbReference type="PROSITE" id="PS00862">
    <property type="entry name" value="OX2_COVAL_FAD"/>
    <property type="match status" value="1"/>
</dbReference>
<dbReference type="EC" id="1.5.99.12" evidence="4"/>
<dbReference type="PANTHER" id="PTHR13878:SF161">
    <property type="entry name" value="CYTOKININ DEHYDROGENASE 2"/>
    <property type="match status" value="1"/>
</dbReference>
<dbReference type="InterPro" id="IPR050432">
    <property type="entry name" value="FAD-linked_Oxidoreductases_BP"/>
</dbReference>
<gene>
    <name evidence="10" type="ORF">QYE76_050898</name>
</gene>
<dbReference type="Gene3D" id="3.30.43.10">
    <property type="entry name" value="Uridine Diphospho-n-acetylenolpyruvylglucosamine Reductase, domain 2"/>
    <property type="match status" value="1"/>
</dbReference>
<dbReference type="InterPro" id="IPR036318">
    <property type="entry name" value="FAD-bd_PCMH-like_sf"/>
</dbReference>
<comment type="caution">
    <text evidence="10">The sequence shown here is derived from an EMBL/GenBank/DDBJ whole genome shotgun (WGS) entry which is preliminary data.</text>
</comment>
<feature type="domain" description="FAD-binding PCMH-type" evidence="9">
    <location>
        <begin position="4"/>
        <end position="185"/>
    </location>
</feature>
<dbReference type="Proteomes" id="UP001231189">
    <property type="component" value="Unassembled WGS sequence"/>
</dbReference>
<keyword evidence="6" id="KW-0274">FAD</keyword>
<dbReference type="GO" id="GO:0071949">
    <property type="term" value="F:FAD binding"/>
    <property type="evidence" value="ECO:0007669"/>
    <property type="project" value="InterPro"/>
</dbReference>
<dbReference type="InterPro" id="IPR006093">
    <property type="entry name" value="Oxy_OxRdtase_FAD_BS"/>
</dbReference>
<comment type="subunit">
    <text evidence="3">Monomer.</text>
</comment>
<evidence type="ECO:0000256" key="4">
    <source>
        <dbReference type="ARBA" id="ARBA00011928"/>
    </source>
</evidence>